<feature type="compositionally biased region" description="Low complexity" evidence="6">
    <location>
        <begin position="445"/>
        <end position="458"/>
    </location>
</feature>
<gene>
    <name evidence="8" type="ORF">GCM10009839_62080</name>
</gene>
<proteinExistence type="predicted"/>
<feature type="domain" description="Histidine kinase/HSP90-like ATPase" evidence="7">
    <location>
        <begin position="254"/>
        <end position="374"/>
    </location>
</feature>
<dbReference type="Gene3D" id="3.30.565.10">
    <property type="entry name" value="Histidine kinase-like ATPase, C-terminal domain"/>
    <property type="match status" value="1"/>
</dbReference>
<feature type="compositionally biased region" description="Low complexity" evidence="6">
    <location>
        <begin position="411"/>
        <end position="421"/>
    </location>
</feature>
<feature type="compositionally biased region" description="Gly residues" evidence="6">
    <location>
        <begin position="474"/>
        <end position="483"/>
    </location>
</feature>
<feature type="compositionally biased region" description="Basic and acidic residues" evidence="6">
    <location>
        <begin position="89"/>
        <end position="111"/>
    </location>
</feature>
<dbReference type="PANTHER" id="PTHR45436:SF5">
    <property type="entry name" value="SENSOR HISTIDINE KINASE TRCS"/>
    <property type="match status" value="1"/>
</dbReference>
<comment type="catalytic activity">
    <reaction evidence="1">
        <text>ATP + protein L-histidine = ADP + protein N-phospho-L-histidine.</text>
        <dbReference type="EC" id="2.7.13.3"/>
    </reaction>
</comment>
<dbReference type="SUPFAM" id="SSF55874">
    <property type="entry name" value="ATPase domain of HSP90 chaperone/DNA topoisomerase II/histidine kinase"/>
    <property type="match status" value="1"/>
</dbReference>
<evidence type="ECO:0000256" key="4">
    <source>
        <dbReference type="ARBA" id="ARBA00022679"/>
    </source>
</evidence>
<comment type="caution">
    <text evidence="8">The sequence shown here is derived from an EMBL/GenBank/DDBJ whole genome shotgun (WGS) entry which is preliminary data.</text>
</comment>
<evidence type="ECO:0000313" key="8">
    <source>
        <dbReference type="EMBL" id="GAA2048193.1"/>
    </source>
</evidence>
<dbReference type="Pfam" id="PF02518">
    <property type="entry name" value="HATPase_c"/>
    <property type="match status" value="1"/>
</dbReference>
<sequence length="483" mass="49168">MRNPHSHAQRVPVGRTARAVTAAALASAAVSAALWSAGAELPALLCAEAGLLAAAAACRVRRWPADRTDRADRIDRADRADRADRIDRADRSDRSDRTGRADRFDRFDRAADGGAASVPAKTPQTGSAPPPGPGPVPAPAPDPDSGRAAAAAAFVGIARRIQATVNQELHDLRAMQERHGDTPEVFGDLLRLDHGVSLIGRLADSLAVLGGADPGRRRTRPVDLLDVVRGAMSRIVEYPRVDVEVPADTAVAAAAVEPVVHALAELLDNATRYSPPDTRVRVCAEYASAPGGDGVQLVVAVEDAGVGLNPATQRYATGALSGAEAEADPVRPEGPPRLGLTVIGRLARSTGFQAEVGAGAEGGTRAVLRLPAALVTVPERSGLGGRPGHGVPGGADAAGRSGPAGPGAPGRGPAPAGSARPSPRPSTWDPDAVGPSGLPQRRRATAAPPNAVPVAAETVTDKPAPGAGQWLGAFMGGKDGGRS</sequence>
<evidence type="ECO:0000256" key="2">
    <source>
        <dbReference type="ARBA" id="ARBA00012438"/>
    </source>
</evidence>
<evidence type="ECO:0000313" key="9">
    <source>
        <dbReference type="Proteomes" id="UP001500751"/>
    </source>
</evidence>
<reference evidence="8 9" key="1">
    <citation type="journal article" date="2019" name="Int. J. Syst. Evol. Microbiol.">
        <title>The Global Catalogue of Microorganisms (GCM) 10K type strain sequencing project: providing services to taxonomists for standard genome sequencing and annotation.</title>
        <authorList>
            <consortium name="The Broad Institute Genomics Platform"/>
            <consortium name="The Broad Institute Genome Sequencing Center for Infectious Disease"/>
            <person name="Wu L."/>
            <person name="Ma J."/>
        </authorList>
    </citation>
    <scope>NUCLEOTIDE SEQUENCE [LARGE SCALE GENOMIC DNA]</scope>
    <source>
        <strain evidence="8 9">JCM 16014</strain>
    </source>
</reference>
<evidence type="ECO:0000259" key="7">
    <source>
        <dbReference type="SMART" id="SM00387"/>
    </source>
</evidence>
<evidence type="ECO:0000256" key="3">
    <source>
        <dbReference type="ARBA" id="ARBA00022553"/>
    </source>
</evidence>
<feature type="compositionally biased region" description="Gly residues" evidence="6">
    <location>
        <begin position="382"/>
        <end position="393"/>
    </location>
</feature>
<evidence type="ECO:0000256" key="1">
    <source>
        <dbReference type="ARBA" id="ARBA00000085"/>
    </source>
</evidence>
<dbReference type="Proteomes" id="UP001500751">
    <property type="component" value="Unassembled WGS sequence"/>
</dbReference>
<evidence type="ECO:0000256" key="6">
    <source>
        <dbReference type="SAM" id="MobiDB-lite"/>
    </source>
</evidence>
<dbReference type="PANTHER" id="PTHR45436">
    <property type="entry name" value="SENSOR HISTIDINE KINASE YKOH"/>
    <property type="match status" value="1"/>
</dbReference>
<dbReference type="EC" id="2.7.13.3" evidence="2"/>
<feature type="compositionally biased region" description="Pro residues" evidence="6">
    <location>
        <begin position="128"/>
        <end position="142"/>
    </location>
</feature>
<evidence type="ECO:0000256" key="5">
    <source>
        <dbReference type="ARBA" id="ARBA00022777"/>
    </source>
</evidence>
<keyword evidence="4" id="KW-0808">Transferase</keyword>
<dbReference type="InterPro" id="IPR050428">
    <property type="entry name" value="TCS_sensor_his_kinase"/>
</dbReference>
<name>A0ABN2V496_9ACTN</name>
<feature type="region of interest" description="Disordered" evidence="6">
    <location>
        <begin position="89"/>
        <end position="147"/>
    </location>
</feature>
<dbReference type="InterPro" id="IPR036890">
    <property type="entry name" value="HATPase_C_sf"/>
</dbReference>
<dbReference type="SMART" id="SM00387">
    <property type="entry name" value="HATPase_c"/>
    <property type="match status" value="1"/>
</dbReference>
<keyword evidence="9" id="KW-1185">Reference proteome</keyword>
<feature type="region of interest" description="Disordered" evidence="6">
    <location>
        <begin position="379"/>
        <end position="483"/>
    </location>
</feature>
<dbReference type="InterPro" id="IPR003594">
    <property type="entry name" value="HATPase_dom"/>
</dbReference>
<dbReference type="RefSeq" id="WP_344669230.1">
    <property type="nucleotide sequence ID" value="NZ_BAAAQN010000044.1"/>
</dbReference>
<protein>
    <recommendedName>
        <fullName evidence="2">histidine kinase</fullName>
        <ecNumber evidence="2">2.7.13.3</ecNumber>
    </recommendedName>
</protein>
<dbReference type="EMBL" id="BAAAQN010000044">
    <property type="protein sequence ID" value="GAA2048193.1"/>
    <property type="molecule type" value="Genomic_DNA"/>
</dbReference>
<organism evidence="8 9">
    <name type="scientific">Catenulispora yoronensis</name>
    <dbReference type="NCBI Taxonomy" id="450799"/>
    <lineage>
        <taxon>Bacteria</taxon>
        <taxon>Bacillati</taxon>
        <taxon>Actinomycetota</taxon>
        <taxon>Actinomycetes</taxon>
        <taxon>Catenulisporales</taxon>
        <taxon>Catenulisporaceae</taxon>
        <taxon>Catenulispora</taxon>
    </lineage>
</organism>
<keyword evidence="5" id="KW-0418">Kinase</keyword>
<accession>A0ABN2V496</accession>
<keyword evidence="3" id="KW-0597">Phosphoprotein</keyword>